<organism evidence="3 4">
    <name type="scientific">Scyliorhinus torazame</name>
    <name type="common">Cloudy catshark</name>
    <name type="synonym">Catulus torazame</name>
    <dbReference type="NCBI Taxonomy" id="75743"/>
    <lineage>
        <taxon>Eukaryota</taxon>
        <taxon>Metazoa</taxon>
        <taxon>Chordata</taxon>
        <taxon>Craniata</taxon>
        <taxon>Vertebrata</taxon>
        <taxon>Chondrichthyes</taxon>
        <taxon>Elasmobranchii</taxon>
        <taxon>Galeomorphii</taxon>
        <taxon>Galeoidea</taxon>
        <taxon>Carcharhiniformes</taxon>
        <taxon>Scyliorhinidae</taxon>
        <taxon>Scyliorhinus</taxon>
    </lineage>
</organism>
<name>A0A401P5E9_SCYTO</name>
<dbReference type="Proteomes" id="UP000288216">
    <property type="component" value="Unassembled WGS sequence"/>
</dbReference>
<evidence type="ECO:0000313" key="3">
    <source>
        <dbReference type="EMBL" id="GCB68352.1"/>
    </source>
</evidence>
<sequence length="125" mass="13478">MADSSNRYQALQNEEEPLEVSESGAEAAPPPYSSIAVESAAHIGVRKSVGYAATRSPLIFLVILMVSTGSGGFSWSWDFCFSSEDSLIMQRFGKCQILSALCQGLGSFSSTENKDGFLESNFLHP</sequence>
<evidence type="ECO:0000313" key="4">
    <source>
        <dbReference type="Proteomes" id="UP000288216"/>
    </source>
</evidence>
<accession>A0A401P5E9</accession>
<feature type="transmembrane region" description="Helical" evidence="2">
    <location>
        <begin position="58"/>
        <end position="77"/>
    </location>
</feature>
<comment type="caution">
    <text evidence="3">The sequence shown here is derived from an EMBL/GenBank/DDBJ whole genome shotgun (WGS) entry which is preliminary data.</text>
</comment>
<dbReference type="AlphaFoldDB" id="A0A401P5E9"/>
<keyword evidence="4" id="KW-1185">Reference proteome</keyword>
<reference evidence="3 4" key="1">
    <citation type="journal article" date="2018" name="Nat. Ecol. Evol.">
        <title>Shark genomes provide insights into elasmobranch evolution and the origin of vertebrates.</title>
        <authorList>
            <person name="Hara Y"/>
            <person name="Yamaguchi K"/>
            <person name="Onimaru K"/>
            <person name="Kadota M"/>
            <person name="Koyanagi M"/>
            <person name="Keeley SD"/>
            <person name="Tatsumi K"/>
            <person name="Tanaka K"/>
            <person name="Motone F"/>
            <person name="Kageyama Y"/>
            <person name="Nozu R"/>
            <person name="Adachi N"/>
            <person name="Nishimura O"/>
            <person name="Nakagawa R"/>
            <person name="Tanegashima C"/>
            <person name="Kiyatake I"/>
            <person name="Matsumoto R"/>
            <person name="Murakumo K"/>
            <person name="Nishida K"/>
            <person name="Terakita A"/>
            <person name="Kuratani S"/>
            <person name="Sato K"/>
            <person name="Hyodo S Kuraku.S."/>
        </authorList>
    </citation>
    <scope>NUCLEOTIDE SEQUENCE [LARGE SCALE GENOMIC DNA]</scope>
</reference>
<evidence type="ECO:0000256" key="2">
    <source>
        <dbReference type="SAM" id="Phobius"/>
    </source>
</evidence>
<gene>
    <name evidence="3" type="ORF">scyTo_0015212</name>
</gene>
<keyword evidence="2" id="KW-1133">Transmembrane helix</keyword>
<feature type="region of interest" description="Disordered" evidence="1">
    <location>
        <begin position="1"/>
        <end position="31"/>
    </location>
</feature>
<evidence type="ECO:0000256" key="1">
    <source>
        <dbReference type="SAM" id="MobiDB-lite"/>
    </source>
</evidence>
<dbReference type="EMBL" id="BFAA01008517">
    <property type="protein sequence ID" value="GCB68352.1"/>
    <property type="molecule type" value="Genomic_DNA"/>
</dbReference>
<keyword evidence="2" id="KW-0812">Transmembrane</keyword>
<proteinExistence type="predicted"/>
<protein>
    <submittedName>
        <fullName evidence="3">Uncharacterized protein</fullName>
    </submittedName>
</protein>
<keyword evidence="2" id="KW-0472">Membrane</keyword>
<feature type="compositionally biased region" description="Polar residues" evidence="1">
    <location>
        <begin position="1"/>
        <end position="12"/>
    </location>
</feature>